<accession>A0A6A5REW1</accession>
<evidence type="ECO:0000313" key="2">
    <source>
        <dbReference type="Proteomes" id="UP000800082"/>
    </source>
</evidence>
<dbReference type="AlphaFoldDB" id="A0A6A5REW1"/>
<reference evidence="1" key="1">
    <citation type="journal article" date="2020" name="Stud. Mycol.">
        <title>101 Dothideomycetes genomes: a test case for predicting lifestyles and emergence of pathogens.</title>
        <authorList>
            <person name="Haridas S."/>
            <person name="Albert R."/>
            <person name="Binder M."/>
            <person name="Bloem J."/>
            <person name="Labutti K."/>
            <person name="Salamov A."/>
            <person name="Andreopoulos B."/>
            <person name="Baker S."/>
            <person name="Barry K."/>
            <person name="Bills G."/>
            <person name="Bluhm B."/>
            <person name="Cannon C."/>
            <person name="Castanera R."/>
            <person name="Culley D."/>
            <person name="Daum C."/>
            <person name="Ezra D."/>
            <person name="Gonzalez J."/>
            <person name="Henrissat B."/>
            <person name="Kuo A."/>
            <person name="Liang C."/>
            <person name="Lipzen A."/>
            <person name="Lutzoni F."/>
            <person name="Magnuson J."/>
            <person name="Mondo S."/>
            <person name="Nolan M."/>
            <person name="Ohm R."/>
            <person name="Pangilinan J."/>
            <person name="Park H.-J."/>
            <person name="Ramirez L."/>
            <person name="Alfaro M."/>
            <person name="Sun H."/>
            <person name="Tritt A."/>
            <person name="Yoshinaga Y."/>
            <person name="Zwiers L.-H."/>
            <person name="Turgeon B."/>
            <person name="Goodwin S."/>
            <person name="Spatafora J."/>
            <person name="Crous P."/>
            <person name="Grigoriev I."/>
        </authorList>
    </citation>
    <scope>NUCLEOTIDE SEQUENCE</scope>
    <source>
        <strain evidence="1">CBS 183.55</strain>
    </source>
</reference>
<sequence length="556" mass="62929">MFTRNIHVADAGPPALSDAVAGPTVNLNIVPEDVHWLILSELAETSFMDVLNVAHSSNALRHAALPFMYHNVTLEKGLKKSGKQNSFQALIQSFRQDEKGELARQVRSVTVKDEVPSEDLIMLLHKIARYGNLRSLNWETSAHMSHEVFDMLHTNWPTLEINVAVPDRQNAKFIAHRQMDMKLLSSPLLVGLTYVVYTQGYQPDKPCHSDWPRLSQALTAGGKIRSLRIRSLPDGDPYDGIRIVPDTDPKGLPRLDFASGLHLPRLEELSIEVVRLWGESNYLWDLEHSCMLRDSIDGSRLRKLDFGMDNPETFFRCFTGVLPNLKSLRFGAAKAATESAKVFIESLEALEHLDIAQAQTGIDDLWPAIEQHRSTLRTLVLGPALGHYCSRMYMDLSRLETVAATFPILERLGWDAPCSTNVDARHLEVLSSMRLKKLDLYLHIPDEASEFSEKLVQDAWGTIAPPLLDKKGSISAAISIAEIVSESQQGVLQWLTLQLSRTGYSDRYQPYMMYSKLQLRRNSYTGEIRGRKWDVRGSMDWYGVPSFEEDLRFEEE</sequence>
<proteinExistence type="predicted"/>
<evidence type="ECO:0000313" key="1">
    <source>
        <dbReference type="EMBL" id="KAF1924237.1"/>
    </source>
</evidence>
<dbReference type="OrthoDB" id="3556572at2759"/>
<protein>
    <submittedName>
        <fullName evidence="1">Uncharacterized protein</fullName>
    </submittedName>
</protein>
<dbReference type="GeneID" id="54355389"/>
<keyword evidence="2" id="KW-1185">Reference proteome</keyword>
<name>A0A6A5REW1_9PLEO</name>
<dbReference type="EMBL" id="ML978995">
    <property type="protein sequence ID" value="KAF1924237.1"/>
    <property type="molecule type" value="Genomic_DNA"/>
</dbReference>
<dbReference type="RefSeq" id="XP_033444490.1">
    <property type="nucleotide sequence ID" value="XM_033597722.1"/>
</dbReference>
<dbReference type="InterPro" id="IPR032675">
    <property type="entry name" value="LRR_dom_sf"/>
</dbReference>
<gene>
    <name evidence="1" type="ORF">M421DRAFT_8898</name>
</gene>
<organism evidence="1 2">
    <name type="scientific">Didymella exigua CBS 183.55</name>
    <dbReference type="NCBI Taxonomy" id="1150837"/>
    <lineage>
        <taxon>Eukaryota</taxon>
        <taxon>Fungi</taxon>
        <taxon>Dikarya</taxon>
        <taxon>Ascomycota</taxon>
        <taxon>Pezizomycotina</taxon>
        <taxon>Dothideomycetes</taxon>
        <taxon>Pleosporomycetidae</taxon>
        <taxon>Pleosporales</taxon>
        <taxon>Pleosporineae</taxon>
        <taxon>Didymellaceae</taxon>
        <taxon>Didymella</taxon>
    </lineage>
</organism>
<dbReference type="SUPFAM" id="SSF52047">
    <property type="entry name" value="RNI-like"/>
    <property type="match status" value="1"/>
</dbReference>
<dbReference type="Gene3D" id="3.80.10.10">
    <property type="entry name" value="Ribonuclease Inhibitor"/>
    <property type="match status" value="1"/>
</dbReference>
<dbReference type="Proteomes" id="UP000800082">
    <property type="component" value="Unassembled WGS sequence"/>
</dbReference>